<feature type="transmembrane region" description="Helical" evidence="2">
    <location>
        <begin position="21"/>
        <end position="47"/>
    </location>
</feature>
<organism evidence="3 4">
    <name type="scientific">Serinibacter arcticus</name>
    <dbReference type="NCBI Taxonomy" id="1655435"/>
    <lineage>
        <taxon>Bacteria</taxon>
        <taxon>Bacillati</taxon>
        <taxon>Actinomycetota</taxon>
        <taxon>Actinomycetes</taxon>
        <taxon>Micrococcales</taxon>
        <taxon>Beutenbergiaceae</taxon>
        <taxon>Serinibacter</taxon>
    </lineage>
</organism>
<feature type="transmembrane region" description="Helical" evidence="2">
    <location>
        <begin position="148"/>
        <end position="170"/>
    </location>
</feature>
<keyword evidence="2" id="KW-0812">Transmembrane</keyword>
<evidence type="ECO:0000313" key="3">
    <source>
        <dbReference type="EMBL" id="PWD50556.1"/>
    </source>
</evidence>
<sequence length="384" mass="39635">MSGGTRPGMSDEPGRAQREAIAVVTSVPVAALTTLGVVAVLAVLGLLGLVDRQPQPFCQGEAMAPGDTCGRRGRRSVRTFQVSYERVLDEATGTLLAQRWCLAAVVVMAVVAIASIAVARRRDRRLVLDLAGPGPTYAHASRTAWRGVASVLGGSALVAVTVGLGLRIAIGGQVAQTVGWSIAVLGTLAALVLVWRGRSRGSEYVGIYREGVRLARRGQVRDVPWLAVHHFPGSSATTSRLAVIGETGTVSLGGATGGEVGVAVWQTWTSTALARLAAGERLDFGPLVLTGQELLVGGEAVALLELGSLHPVTRRKEPVALQVTTRTGAVVGDVVLAQVPNLAVLDTVLGWLVKVRVTGVGGVPYTGGSSTGVPPTGVPPTRAE</sequence>
<protein>
    <submittedName>
        <fullName evidence="3">Uncharacterized protein</fullName>
    </submittedName>
</protein>
<dbReference type="Proteomes" id="UP000245166">
    <property type="component" value="Unassembled WGS sequence"/>
</dbReference>
<name>A0A2U1ZUA1_9MICO</name>
<keyword evidence="2" id="KW-0472">Membrane</keyword>
<feature type="transmembrane region" description="Helical" evidence="2">
    <location>
        <begin position="176"/>
        <end position="195"/>
    </location>
</feature>
<comment type="caution">
    <text evidence="3">The sequence shown here is derived from an EMBL/GenBank/DDBJ whole genome shotgun (WGS) entry which is preliminary data.</text>
</comment>
<evidence type="ECO:0000256" key="2">
    <source>
        <dbReference type="SAM" id="Phobius"/>
    </source>
</evidence>
<feature type="region of interest" description="Disordered" evidence="1">
    <location>
        <begin position="364"/>
        <end position="384"/>
    </location>
</feature>
<feature type="compositionally biased region" description="Low complexity" evidence="1">
    <location>
        <begin position="366"/>
        <end position="384"/>
    </location>
</feature>
<dbReference type="AlphaFoldDB" id="A0A2U1ZUA1"/>
<dbReference type="EMBL" id="PYHR01000002">
    <property type="protein sequence ID" value="PWD50556.1"/>
    <property type="molecule type" value="Genomic_DNA"/>
</dbReference>
<keyword evidence="2" id="KW-1133">Transmembrane helix</keyword>
<reference evidence="3 4" key="1">
    <citation type="submission" date="2018-03" db="EMBL/GenBank/DDBJ databases">
        <title>Genome assembly of novel Miniimonas species PCH200.</title>
        <authorList>
            <person name="Thakur V."/>
            <person name="Kumar V."/>
            <person name="Singh D."/>
        </authorList>
    </citation>
    <scope>NUCLEOTIDE SEQUENCE [LARGE SCALE GENOMIC DNA]</scope>
    <source>
        <strain evidence="3 4">PCH200</strain>
    </source>
</reference>
<proteinExistence type="predicted"/>
<evidence type="ECO:0000313" key="4">
    <source>
        <dbReference type="Proteomes" id="UP000245166"/>
    </source>
</evidence>
<evidence type="ECO:0000256" key="1">
    <source>
        <dbReference type="SAM" id="MobiDB-lite"/>
    </source>
</evidence>
<accession>A0A2U1ZUA1</accession>
<keyword evidence="4" id="KW-1185">Reference proteome</keyword>
<feature type="transmembrane region" description="Helical" evidence="2">
    <location>
        <begin position="97"/>
        <end position="119"/>
    </location>
</feature>
<gene>
    <name evidence="3" type="ORF">C8046_07715</name>
</gene>